<protein>
    <recommendedName>
        <fullName evidence="3">40S ribosomal protein S30</fullName>
    </recommendedName>
</protein>
<dbReference type="VEuPathDB" id="MicrosporidiaDB:VICG_01110"/>
<dbReference type="Proteomes" id="UP000011082">
    <property type="component" value="Unassembled WGS sequence"/>
</dbReference>
<dbReference type="GO" id="GO:0003735">
    <property type="term" value="F:structural constituent of ribosome"/>
    <property type="evidence" value="ECO:0007669"/>
    <property type="project" value="UniProtKB-UniRule"/>
</dbReference>
<reference evidence="6" key="1">
    <citation type="submission" date="2011-05" db="EMBL/GenBank/DDBJ databases">
        <title>The genome sequence of Vittaforma corneae strain ATCC 50505.</title>
        <authorList>
            <consortium name="The Broad Institute Genome Sequencing Platform"/>
            <person name="Cuomo C."/>
            <person name="Didier E."/>
            <person name="Bowers L."/>
            <person name="Young S.K."/>
            <person name="Zeng Q."/>
            <person name="Gargeya S."/>
            <person name="Fitzgerald M."/>
            <person name="Haas B."/>
            <person name="Abouelleil A."/>
            <person name="Alvarado L."/>
            <person name="Arachchi H.M."/>
            <person name="Berlin A."/>
            <person name="Chapman S.B."/>
            <person name="Gearin G."/>
            <person name="Goldberg J."/>
            <person name="Griggs A."/>
            <person name="Gujja S."/>
            <person name="Hansen M."/>
            <person name="Heiman D."/>
            <person name="Howarth C."/>
            <person name="Larimer J."/>
            <person name="Lui A."/>
            <person name="MacDonald P.J.P."/>
            <person name="McCowen C."/>
            <person name="Montmayeur A."/>
            <person name="Murphy C."/>
            <person name="Neiman D."/>
            <person name="Pearson M."/>
            <person name="Priest M."/>
            <person name="Roberts A."/>
            <person name="Saif S."/>
            <person name="Shea T."/>
            <person name="Sisk P."/>
            <person name="Stolte C."/>
            <person name="Sykes S."/>
            <person name="Wortman J."/>
            <person name="Nusbaum C."/>
            <person name="Birren B."/>
        </authorList>
    </citation>
    <scope>NUCLEOTIDE SEQUENCE [LARGE SCALE GENOMIC DNA]</scope>
    <source>
        <strain evidence="6">ATCC 50505</strain>
    </source>
</reference>
<proteinExistence type="inferred from homology"/>
<dbReference type="FunCoup" id="L2GM58">
    <property type="interactions" value="79"/>
</dbReference>
<organism evidence="5 6">
    <name type="scientific">Vittaforma corneae (strain ATCC 50505)</name>
    <name type="common">Microsporidian parasite</name>
    <name type="synonym">Nosema corneum</name>
    <dbReference type="NCBI Taxonomy" id="993615"/>
    <lineage>
        <taxon>Eukaryota</taxon>
        <taxon>Fungi</taxon>
        <taxon>Fungi incertae sedis</taxon>
        <taxon>Microsporidia</taxon>
        <taxon>Nosematidae</taxon>
        <taxon>Vittaforma</taxon>
    </lineage>
</organism>
<evidence type="ECO:0000256" key="1">
    <source>
        <dbReference type="ARBA" id="ARBA00022980"/>
    </source>
</evidence>
<dbReference type="GO" id="GO:0006412">
    <property type="term" value="P:translation"/>
    <property type="evidence" value="ECO:0007669"/>
    <property type="project" value="InterPro"/>
</dbReference>
<evidence type="ECO:0000256" key="3">
    <source>
        <dbReference type="RuleBase" id="RU364011"/>
    </source>
</evidence>
<keyword evidence="1 3" id="KW-0689">Ribosomal protein</keyword>
<evidence type="ECO:0000256" key="2">
    <source>
        <dbReference type="ARBA" id="ARBA00023274"/>
    </source>
</evidence>
<gene>
    <name evidence="5" type="ORF">VICG_01110</name>
</gene>
<dbReference type="EMBL" id="JH370137">
    <property type="protein sequence ID" value="ELA41926.1"/>
    <property type="molecule type" value="Genomic_DNA"/>
</dbReference>
<keyword evidence="2 3" id="KW-0687">Ribonucleoprotein</keyword>
<dbReference type="GO" id="GO:1990904">
    <property type="term" value="C:ribonucleoprotein complex"/>
    <property type="evidence" value="ECO:0007669"/>
    <property type="project" value="UniProtKB-KW"/>
</dbReference>
<dbReference type="GO" id="GO:0005840">
    <property type="term" value="C:ribosome"/>
    <property type="evidence" value="ECO:0007669"/>
    <property type="project" value="UniProtKB-KW"/>
</dbReference>
<dbReference type="InterPro" id="IPR006846">
    <property type="entry name" value="Ribosomal_eS30"/>
</dbReference>
<dbReference type="InParanoid" id="L2GM58"/>
<dbReference type="OrthoDB" id="199599at2759"/>
<dbReference type="AlphaFoldDB" id="L2GM58"/>
<evidence type="ECO:0000313" key="5">
    <source>
        <dbReference type="EMBL" id="ELA41926.1"/>
    </source>
</evidence>
<evidence type="ECO:0000256" key="4">
    <source>
        <dbReference type="SAM" id="MobiDB-lite"/>
    </source>
</evidence>
<keyword evidence="6" id="KW-1185">Reference proteome</keyword>
<dbReference type="OMA" id="FKNGTMR"/>
<feature type="region of interest" description="Disordered" evidence="4">
    <location>
        <begin position="1"/>
        <end position="32"/>
    </location>
</feature>
<comment type="similarity">
    <text evidence="3">Belongs to the eukaryotic ribosomal protein eS30 family.</text>
</comment>
<dbReference type="GeneID" id="19881821"/>
<dbReference type="RefSeq" id="XP_007604556.1">
    <property type="nucleotide sequence ID" value="XM_007604494.1"/>
</dbReference>
<name>L2GM58_VITCO</name>
<accession>L2GM58</accession>
<sequence>MPTAISINRAGKVRSHTPVCPKKIKPKAKNGRASIRAKYMKRLEMGYFDMKGKVKMNINTPRN</sequence>
<dbReference type="Pfam" id="PF04758">
    <property type="entry name" value="Ribosomal_S30"/>
    <property type="match status" value="1"/>
</dbReference>
<dbReference type="HOGENOM" id="CLU_010412_5_4_1"/>
<evidence type="ECO:0000313" key="6">
    <source>
        <dbReference type="Proteomes" id="UP000011082"/>
    </source>
</evidence>